<evidence type="ECO:0000256" key="1">
    <source>
        <dbReference type="ARBA" id="ARBA00005634"/>
    </source>
</evidence>
<dbReference type="Gene3D" id="3.40.630.10">
    <property type="entry name" value="Zn peptidases"/>
    <property type="match status" value="1"/>
</dbReference>
<feature type="region of interest" description="Disordered" evidence="2">
    <location>
        <begin position="727"/>
        <end position="748"/>
    </location>
</feature>
<dbReference type="Gene3D" id="3.50.30.30">
    <property type="match status" value="1"/>
</dbReference>
<feature type="compositionally biased region" description="Basic residues" evidence="2">
    <location>
        <begin position="736"/>
        <end position="745"/>
    </location>
</feature>
<dbReference type="InterPro" id="IPR007365">
    <property type="entry name" value="TFR-like_dimer_dom"/>
</dbReference>
<proteinExistence type="inferred from homology"/>
<gene>
    <name evidence="7" type="ORF">BC936DRAFT_145066</name>
</gene>
<dbReference type="AlphaFoldDB" id="A0A433DB11"/>
<dbReference type="Pfam" id="PF02225">
    <property type="entry name" value="PA"/>
    <property type="match status" value="1"/>
</dbReference>
<feature type="region of interest" description="Disordered" evidence="2">
    <location>
        <begin position="1"/>
        <end position="65"/>
    </location>
</feature>
<keyword evidence="3" id="KW-1133">Transmembrane helix</keyword>
<feature type="compositionally biased region" description="Basic and acidic residues" evidence="2">
    <location>
        <begin position="11"/>
        <end position="23"/>
    </location>
</feature>
<dbReference type="Pfam" id="PF04253">
    <property type="entry name" value="TFR_dimer"/>
    <property type="match status" value="1"/>
</dbReference>
<dbReference type="GO" id="GO:0004180">
    <property type="term" value="F:carboxypeptidase activity"/>
    <property type="evidence" value="ECO:0007669"/>
    <property type="project" value="TreeGrafter"/>
</dbReference>
<comment type="caution">
    <text evidence="7">The sequence shown here is derived from an EMBL/GenBank/DDBJ whole genome shotgun (WGS) entry which is preliminary data.</text>
</comment>
<evidence type="ECO:0008006" key="9">
    <source>
        <dbReference type="Google" id="ProtNLM"/>
    </source>
</evidence>
<feature type="domain" description="PA" evidence="4">
    <location>
        <begin position="241"/>
        <end position="320"/>
    </location>
</feature>
<keyword evidence="3" id="KW-0812">Transmembrane</keyword>
<dbReference type="InterPro" id="IPR039373">
    <property type="entry name" value="Peptidase_M28B"/>
</dbReference>
<dbReference type="FunFam" id="3.50.30.30:FF:000008">
    <property type="entry name" value="Glutamate carboxypeptidase 2"/>
    <property type="match status" value="1"/>
</dbReference>
<evidence type="ECO:0000256" key="2">
    <source>
        <dbReference type="SAM" id="MobiDB-lite"/>
    </source>
</evidence>
<dbReference type="Gene3D" id="1.20.930.40">
    <property type="entry name" value="Transferrin receptor-like, dimerisation domain"/>
    <property type="match status" value="1"/>
</dbReference>
<dbReference type="InterPro" id="IPR046450">
    <property type="entry name" value="PA_dom_sf"/>
</dbReference>
<feature type="compositionally biased region" description="Polar residues" evidence="2">
    <location>
        <begin position="1"/>
        <end position="10"/>
    </location>
</feature>
<evidence type="ECO:0000259" key="6">
    <source>
        <dbReference type="Pfam" id="PF04389"/>
    </source>
</evidence>
<dbReference type="FunFam" id="3.40.630.10:FF:000101">
    <property type="entry name" value="N-acetylated alpha-linked acidic dipeptidase like 1"/>
    <property type="match status" value="1"/>
</dbReference>
<keyword evidence="3" id="KW-0472">Membrane</keyword>
<dbReference type="SUPFAM" id="SSF47672">
    <property type="entry name" value="Transferrin receptor-like dimerisation domain"/>
    <property type="match status" value="1"/>
</dbReference>
<organism evidence="7 8">
    <name type="scientific">Jimgerdemannia flammicorona</name>
    <dbReference type="NCBI Taxonomy" id="994334"/>
    <lineage>
        <taxon>Eukaryota</taxon>
        <taxon>Fungi</taxon>
        <taxon>Fungi incertae sedis</taxon>
        <taxon>Mucoromycota</taxon>
        <taxon>Mucoromycotina</taxon>
        <taxon>Endogonomycetes</taxon>
        <taxon>Endogonales</taxon>
        <taxon>Endogonaceae</taxon>
        <taxon>Jimgerdemannia</taxon>
    </lineage>
</organism>
<name>A0A433DB11_9FUNG</name>
<dbReference type="PANTHER" id="PTHR10404">
    <property type="entry name" value="N-ACETYLATED-ALPHA-LINKED ACIDIC DIPEPTIDASE"/>
    <property type="match status" value="1"/>
</dbReference>
<accession>A0A433DB11</accession>
<evidence type="ECO:0000256" key="3">
    <source>
        <dbReference type="SAM" id="Phobius"/>
    </source>
</evidence>
<dbReference type="InterPro" id="IPR007484">
    <property type="entry name" value="Peptidase_M28"/>
</dbReference>
<evidence type="ECO:0000313" key="7">
    <source>
        <dbReference type="EMBL" id="RUP48020.1"/>
    </source>
</evidence>
<dbReference type="OrthoDB" id="5841748at2759"/>
<dbReference type="CDD" id="cd02121">
    <property type="entry name" value="PA_GCPII_like"/>
    <property type="match status" value="1"/>
</dbReference>
<dbReference type="Proteomes" id="UP000268093">
    <property type="component" value="Unassembled WGS sequence"/>
</dbReference>
<feature type="domain" description="Peptidase M28" evidence="6">
    <location>
        <begin position="430"/>
        <end position="631"/>
    </location>
</feature>
<dbReference type="SUPFAM" id="SSF52025">
    <property type="entry name" value="PA domain"/>
    <property type="match status" value="1"/>
</dbReference>
<comment type="similarity">
    <text evidence="1">Belongs to the peptidase M28 family. M28B subfamily.</text>
</comment>
<evidence type="ECO:0000259" key="5">
    <source>
        <dbReference type="Pfam" id="PF04253"/>
    </source>
</evidence>
<dbReference type="PANTHER" id="PTHR10404:SF46">
    <property type="entry name" value="VACUOLAR PROTEIN SORTING-ASSOCIATED PROTEIN 70"/>
    <property type="match status" value="1"/>
</dbReference>
<dbReference type="EMBL" id="RBNI01003822">
    <property type="protein sequence ID" value="RUP48020.1"/>
    <property type="molecule type" value="Genomic_DNA"/>
</dbReference>
<dbReference type="InterPro" id="IPR003137">
    <property type="entry name" value="PA_domain"/>
</dbReference>
<evidence type="ECO:0000313" key="8">
    <source>
        <dbReference type="Proteomes" id="UP000268093"/>
    </source>
</evidence>
<feature type="region of interest" description="Disordered" evidence="2">
    <location>
        <begin position="306"/>
        <end position="330"/>
    </location>
</feature>
<keyword evidence="8" id="KW-1185">Reference proteome</keyword>
<sequence>MTYPSTNTSPDSEKFPPKSDHHPHPPPFASSRKNKPHNIMSSKSDYAPLPTADPDGESTTAEPVYKGYFDEYGQPVIDRRRMTIEPPSTSWARVAMGTLLSLLTMALMASLLAIWIDGEERPHGPTNSEAEHILLTAPSCSSLRDTLEHYTSVAHLAGTEADRLQAEWTRDRFIEAGLTDTQIVEYWPLLNYPKYRRVAIVEPEELRFEAKLREDIAEDDETSKEQDATPTFHGYSASGNVTAPLVYVNYGHLSDFEHLTSLGVNLTGTIALVRYGGVFRGLKVRAAERFGCLGVLIYSDPADDGPLNKPGNHDRNHSYPSGPWRSPSSVQRGSVQFLSVAPGDPLTPGWAATKDANRIPVEEATNLPSIPSLPISWEDAEPLLRALEGQGVSAPEGWSGGLEVGYFTGPSLALVNLVNDVESEVKPIWNVVAKIEGREEPDRVVILGNHRDAWVFGAVDPSSGSTALVEVAHSLGALLKKDWRPRRTIILASWDAEEYGLVGSTEWVEDNASWLREQAVTYINVDTAVSGRHFVVEASPSLALLLFNVTRLVEDPHTGQSVYDAWRATPPEGPHRVNAAMEYGGKNDEPNVGQLGAGSDYVPFLDFVGVSSLSMAFRGEYGVYHSNYDSFHWMEKFGDPDFSYHKAITQIWSLIAFRLSNDPILPFSPTRYASDLSTFVDDLVHSAPPNNGTPHQALELQQLRKAIADLHDSSLDLENDMEKIRKRLPKRERNGKNGKHGRHNSAKLERRLRKLNDRLAKFERGFIDPLGLEGRPWYKHVVFAPGLWAGYKAQTFPGIAEKIAEENWDEVADVERRVAGFVREAGRWMDGGC</sequence>
<dbReference type="SUPFAM" id="SSF53187">
    <property type="entry name" value="Zn-dependent exopeptidases"/>
    <property type="match status" value="1"/>
</dbReference>
<protein>
    <recommendedName>
        <fullName evidence="9">Zn-dependent exopeptidase</fullName>
    </recommendedName>
</protein>
<evidence type="ECO:0000259" key="4">
    <source>
        <dbReference type="Pfam" id="PF02225"/>
    </source>
</evidence>
<dbReference type="InterPro" id="IPR036757">
    <property type="entry name" value="TFR-like_dimer_dom_sf"/>
</dbReference>
<feature type="domain" description="Transferrin receptor-like dimerisation" evidence="5">
    <location>
        <begin position="699"/>
        <end position="827"/>
    </location>
</feature>
<dbReference type="CDD" id="cd08022">
    <property type="entry name" value="M28_PSMA_like"/>
    <property type="match status" value="1"/>
</dbReference>
<reference evidence="7 8" key="1">
    <citation type="journal article" date="2018" name="New Phytol.">
        <title>Phylogenomics of Endogonaceae and evolution of mycorrhizas within Mucoromycota.</title>
        <authorList>
            <person name="Chang Y."/>
            <person name="Desiro A."/>
            <person name="Na H."/>
            <person name="Sandor L."/>
            <person name="Lipzen A."/>
            <person name="Clum A."/>
            <person name="Barry K."/>
            <person name="Grigoriev I.V."/>
            <person name="Martin F.M."/>
            <person name="Stajich J.E."/>
            <person name="Smith M.E."/>
            <person name="Bonito G."/>
            <person name="Spatafora J.W."/>
        </authorList>
    </citation>
    <scope>NUCLEOTIDE SEQUENCE [LARGE SCALE GENOMIC DNA]</scope>
    <source>
        <strain evidence="7 8">GMNB39</strain>
    </source>
</reference>
<dbReference type="Pfam" id="PF04389">
    <property type="entry name" value="Peptidase_M28"/>
    <property type="match status" value="1"/>
</dbReference>
<feature type="transmembrane region" description="Helical" evidence="3">
    <location>
        <begin position="90"/>
        <end position="116"/>
    </location>
</feature>